<dbReference type="OrthoDB" id="9808476at2"/>
<evidence type="ECO:0000256" key="3">
    <source>
        <dbReference type="ARBA" id="ARBA00023163"/>
    </source>
</evidence>
<dbReference type="Proteomes" id="UP000290365">
    <property type="component" value="Chromosome"/>
</dbReference>
<dbReference type="RefSeq" id="WP_129886650.1">
    <property type="nucleotide sequence ID" value="NZ_CP035758.1"/>
</dbReference>
<gene>
    <name evidence="6" type="ORF">EPA93_08560</name>
</gene>
<keyword evidence="3" id="KW-0804">Transcription</keyword>
<evidence type="ECO:0000313" key="7">
    <source>
        <dbReference type="Proteomes" id="UP000290365"/>
    </source>
</evidence>
<evidence type="ECO:0000313" key="6">
    <source>
        <dbReference type="EMBL" id="QBD76054.1"/>
    </source>
</evidence>
<dbReference type="SUPFAM" id="SSF48498">
    <property type="entry name" value="Tetracyclin repressor-like, C-terminal domain"/>
    <property type="match status" value="1"/>
</dbReference>
<evidence type="ECO:0000256" key="2">
    <source>
        <dbReference type="ARBA" id="ARBA00023125"/>
    </source>
</evidence>
<dbReference type="SUPFAM" id="SSF46689">
    <property type="entry name" value="Homeodomain-like"/>
    <property type="match status" value="1"/>
</dbReference>
<dbReference type="EMBL" id="CP035758">
    <property type="protein sequence ID" value="QBD76054.1"/>
    <property type="molecule type" value="Genomic_DNA"/>
</dbReference>
<proteinExistence type="predicted"/>
<accession>A0A4P6JLI1</accession>
<dbReference type="GO" id="GO:0003700">
    <property type="term" value="F:DNA-binding transcription factor activity"/>
    <property type="evidence" value="ECO:0007669"/>
    <property type="project" value="TreeGrafter"/>
</dbReference>
<feature type="DNA-binding region" description="H-T-H motif" evidence="4">
    <location>
        <begin position="37"/>
        <end position="56"/>
    </location>
</feature>
<dbReference type="GO" id="GO:0000976">
    <property type="term" value="F:transcription cis-regulatory region binding"/>
    <property type="evidence" value="ECO:0007669"/>
    <property type="project" value="TreeGrafter"/>
</dbReference>
<dbReference type="PANTHER" id="PTHR30055">
    <property type="entry name" value="HTH-TYPE TRANSCRIPTIONAL REGULATOR RUTR"/>
    <property type="match status" value="1"/>
</dbReference>
<keyword evidence="1" id="KW-0805">Transcription regulation</keyword>
<dbReference type="InterPro" id="IPR050109">
    <property type="entry name" value="HTH-type_TetR-like_transc_reg"/>
</dbReference>
<name>A0A4P6JLI1_KTERU</name>
<keyword evidence="2 4" id="KW-0238">DNA-binding</keyword>
<dbReference type="PROSITE" id="PS01081">
    <property type="entry name" value="HTH_TETR_1"/>
    <property type="match status" value="1"/>
</dbReference>
<dbReference type="InterPro" id="IPR036271">
    <property type="entry name" value="Tet_transcr_reg_TetR-rel_C_sf"/>
</dbReference>
<dbReference type="KEGG" id="kbs:EPA93_08560"/>
<sequence length="206" mass="23462">MTESREKRTRMRGEERRASILAQAKKVFAEQGYAEASTSMLARASDVTEPMLYKHFGSKKGLFLAVLDNFIEGFIRRFLGSLEQQAERDLLEVLSMLLLDYRAAAMADPDGLRAFVQASVGLGDEQFNEFTREHYVDLYQRIYHLLEQAQGQRVLPAKLNLTAAAWGYISLLATIANRPRLNLTDQFDEEVISEISRLWLQGLRLG</sequence>
<evidence type="ECO:0000256" key="1">
    <source>
        <dbReference type="ARBA" id="ARBA00023015"/>
    </source>
</evidence>
<dbReference type="InterPro" id="IPR001647">
    <property type="entry name" value="HTH_TetR"/>
</dbReference>
<dbReference type="AlphaFoldDB" id="A0A4P6JLI1"/>
<reference evidence="6 7" key="1">
    <citation type="submission" date="2019-01" db="EMBL/GenBank/DDBJ databases">
        <title>Ktedonosporobacter rubrisoli SCAWS-G2.</title>
        <authorList>
            <person name="Huang Y."/>
            <person name="Yan B."/>
        </authorList>
    </citation>
    <scope>NUCLEOTIDE SEQUENCE [LARGE SCALE GENOMIC DNA]</scope>
    <source>
        <strain evidence="6 7">SCAWS-G2</strain>
    </source>
</reference>
<evidence type="ECO:0000256" key="4">
    <source>
        <dbReference type="PROSITE-ProRule" id="PRU00335"/>
    </source>
</evidence>
<dbReference type="InterPro" id="IPR023772">
    <property type="entry name" value="DNA-bd_HTH_TetR-type_CS"/>
</dbReference>
<dbReference type="InterPro" id="IPR009057">
    <property type="entry name" value="Homeodomain-like_sf"/>
</dbReference>
<dbReference type="Gene3D" id="1.10.10.60">
    <property type="entry name" value="Homeodomain-like"/>
    <property type="match status" value="1"/>
</dbReference>
<dbReference type="Gene3D" id="1.10.357.10">
    <property type="entry name" value="Tetracycline Repressor, domain 2"/>
    <property type="match status" value="1"/>
</dbReference>
<feature type="domain" description="HTH tetR-type" evidence="5">
    <location>
        <begin position="14"/>
        <end position="74"/>
    </location>
</feature>
<dbReference type="PANTHER" id="PTHR30055:SF234">
    <property type="entry name" value="HTH-TYPE TRANSCRIPTIONAL REGULATOR BETI"/>
    <property type="match status" value="1"/>
</dbReference>
<dbReference type="PRINTS" id="PR00455">
    <property type="entry name" value="HTHTETR"/>
</dbReference>
<evidence type="ECO:0000259" key="5">
    <source>
        <dbReference type="PROSITE" id="PS50977"/>
    </source>
</evidence>
<organism evidence="6 7">
    <name type="scientific">Ktedonosporobacter rubrisoli</name>
    <dbReference type="NCBI Taxonomy" id="2509675"/>
    <lineage>
        <taxon>Bacteria</taxon>
        <taxon>Bacillati</taxon>
        <taxon>Chloroflexota</taxon>
        <taxon>Ktedonobacteria</taxon>
        <taxon>Ktedonobacterales</taxon>
        <taxon>Ktedonosporobacteraceae</taxon>
        <taxon>Ktedonosporobacter</taxon>
    </lineage>
</organism>
<protein>
    <submittedName>
        <fullName evidence="6">TetR/AcrR family transcriptional regulator</fullName>
    </submittedName>
</protein>
<keyword evidence="7" id="KW-1185">Reference proteome</keyword>
<dbReference type="PROSITE" id="PS50977">
    <property type="entry name" value="HTH_TETR_2"/>
    <property type="match status" value="1"/>
</dbReference>
<dbReference type="Pfam" id="PF00440">
    <property type="entry name" value="TetR_N"/>
    <property type="match status" value="1"/>
</dbReference>